<comment type="caution">
    <text evidence="2">The sequence shown here is derived from an EMBL/GenBank/DDBJ whole genome shotgun (WGS) entry which is preliminary data.</text>
</comment>
<proteinExistence type="predicted"/>
<dbReference type="PANTHER" id="PTHR14431">
    <property type="entry name" value="HCLS1-BINDING PROTEIN 3"/>
    <property type="match status" value="1"/>
</dbReference>
<feature type="region of interest" description="Disordered" evidence="1">
    <location>
        <begin position="233"/>
        <end position="329"/>
    </location>
</feature>
<dbReference type="EMBL" id="JARQWQ010000077">
    <property type="protein sequence ID" value="KAK2553487.1"/>
    <property type="molecule type" value="Genomic_DNA"/>
</dbReference>
<dbReference type="InterPro" id="IPR039701">
    <property type="entry name" value="HS1BP3"/>
</dbReference>
<organism evidence="2 3">
    <name type="scientific">Acropora cervicornis</name>
    <name type="common">Staghorn coral</name>
    <dbReference type="NCBI Taxonomy" id="6130"/>
    <lineage>
        <taxon>Eukaryota</taxon>
        <taxon>Metazoa</taxon>
        <taxon>Cnidaria</taxon>
        <taxon>Anthozoa</taxon>
        <taxon>Hexacorallia</taxon>
        <taxon>Scleractinia</taxon>
        <taxon>Astrocoeniina</taxon>
        <taxon>Acroporidae</taxon>
        <taxon>Acropora</taxon>
    </lineage>
</organism>
<accession>A0AAD9UXL3</accession>
<reference evidence="2" key="1">
    <citation type="journal article" date="2023" name="G3 (Bethesda)">
        <title>Whole genome assembly and annotation of the endangered Caribbean coral Acropora cervicornis.</title>
        <authorList>
            <person name="Selwyn J.D."/>
            <person name="Vollmer S.V."/>
        </authorList>
    </citation>
    <scope>NUCLEOTIDE SEQUENCE</scope>
    <source>
        <strain evidence="2">K2</strain>
    </source>
</reference>
<gene>
    <name evidence="2" type="ORF">P5673_025250</name>
</gene>
<dbReference type="SUPFAM" id="SSF64268">
    <property type="entry name" value="PX domain"/>
    <property type="match status" value="1"/>
</dbReference>
<dbReference type="Proteomes" id="UP001249851">
    <property type="component" value="Unassembled WGS sequence"/>
</dbReference>
<sequence length="391" mass="43421">MSSMISLILNNYRELKNRATGIDIFVPQYEHISGSFGGSVLYNVIVVTRLFYFKIPSKHKESDVVQFMLTQKFPSVVFSSPPKKALIISESLISDRRQYMEEVLQQISRTPKLACSSLEEALSEQAEEKSASEEAAEDVDLFANAEELDAGRTKNSEDDEEDLLTEARVSSAVNPSNMTRGFSIFDTNDNKDEDDVRDLFVPADADEKKIDLVEEDNNSELLNIEDDLEKLLTAKSKPSKPLKPAIPAKPNKPVAKPRLKAKPDLKPKPTPKPRFVEGSAGDDELFGTASPSVKPEKPGVTKQKSGSAVQDLFVQGRKPSFNRTASHEEETLDDIFNSASQPSFATTEDDDDLFKQRTGIKESALQVMDADDIASYIQQNLSSTETKLDLF</sequence>
<evidence type="ECO:0000313" key="3">
    <source>
        <dbReference type="Proteomes" id="UP001249851"/>
    </source>
</evidence>
<dbReference type="AlphaFoldDB" id="A0AAD9UXL3"/>
<feature type="compositionally biased region" description="Low complexity" evidence="1">
    <location>
        <begin position="242"/>
        <end position="254"/>
    </location>
</feature>
<dbReference type="GO" id="GO:0035091">
    <property type="term" value="F:phosphatidylinositol binding"/>
    <property type="evidence" value="ECO:0007669"/>
    <property type="project" value="InterPro"/>
</dbReference>
<protein>
    <submittedName>
        <fullName evidence="2">HCLS1-binding protein 3</fullName>
    </submittedName>
</protein>
<dbReference type="InterPro" id="IPR036871">
    <property type="entry name" value="PX_dom_sf"/>
</dbReference>
<keyword evidence="3" id="KW-1185">Reference proteome</keyword>
<dbReference type="Gene3D" id="3.30.1520.10">
    <property type="entry name" value="Phox-like domain"/>
    <property type="match status" value="1"/>
</dbReference>
<name>A0AAD9UXL3_ACRCE</name>
<evidence type="ECO:0000256" key="1">
    <source>
        <dbReference type="SAM" id="MobiDB-lite"/>
    </source>
</evidence>
<evidence type="ECO:0000313" key="2">
    <source>
        <dbReference type="EMBL" id="KAK2553487.1"/>
    </source>
</evidence>
<feature type="compositionally biased region" description="Polar residues" evidence="1">
    <location>
        <begin position="171"/>
        <end position="180"/>
    </location>
</feature>
<feature type="region of interest" description="Disordered" evidence="1">
    <location>
        <begin position="167"/>
        <end position="221"/>
    </location>
</feature>
<reference evidence="2" key="2">
    <citation type="journal article" date="2023" name="Science">
        <title>Genomic signatures of disease resistance in endangered staghorn corals.</title>
        <authorList>
            <person name="Vollmer S.V."/>
            <person name="Selwyn J.D."/>
            <person name="Despard B.A."/>
            <person name="Roesel C.L."/>
        </authorList>
    </citation>
    <scope>NUCLEOTIDE SEQUENCE</scope>
    <source>
        <strain evidence="2">K2</strain>
    </source>
</reference>
<dbReference type="PANTHER" id="PTHR14431:SF1">
    <property type="entry name" value="HCLS1-BINDING PROTEIN 3"/>
    <property type="match status" value="1"/>
</dbReference>